<reference evidence="2 3" key="1">
    <citation type="journal article" date="2019" name="Nat. Ecol. Evol.">
        <title>Megaphylogeny resolves global patterns of mushroom evolution.</title>
        <authorList>
            <person name="Varga T."/>
            <person name="Krizsan K."/>
            <person name="Foldi C."/>
            <person name="Dima B."/>
            <person name="Sanchez-Garcia M."/>
            <person name="Sanchez-Ramirez S."/>
            <person name="Szollosi G.J."/>
            <person name="Szarkandi J.G."/>
            <person name="Papp V."/>
            <person name="Albert L."/>
            <person name="Andreopoulos W."/>
            <person name="Angelini C."/>
            <person name="Antonin V."/>
            <person name="Barry K.W."/>
            <person name="Bougher N.L."/>
            <person name="Buchanan P."/>
            <person name="Buyck B."/>
            <person name="Bense V."/>
            <person name="Catcheside P."/>
            <person name="Chovatia M."/>
            <person name="Cooper J."/>
            <person name="Damon W."/>
            <person name="Desjardin D."/>
            <person name="Finy P."/>
            <person name="Geml J."/>
            <person name="Haridas S."/>
            <person name="Hughes K."/>
            <person name="Justo A."/>
            <person name="Karasinski D."/>
            <person name="Kautmanova I."/>
            <person name="Kiss B."/>
            <person name="Kocsube S."/>
            <person name="Kotiranta H."/>
            <person name="LaButti K.M."/>
            <person name="Lechner B.E."/>
            <person name="Liimatainen K."/>
            <person name="Lipzen A."/>
            <person name="Lukacs Z."/>
            <person name="Mihaltcheva S."/>
            <person name="Morgado L.N."/>
            <person name="Niskanen T."/>
            <person name="Noordeloos M.E."/>
            <person name="Ohm R.A."/>
            <person name="Ortiz-Santana B."/>
            <person name="Ovrebo C."/>
            <person name="Racz N."/>
            <person name="Riley R."/>
            <person name="Savchenko A."/>
            <person name="Shiryaev A."/>
            <person name="Soop K."/>
            <person name="Spirin V."/>
            <person name="Szebenyi C."/>
            <person name="Tomsovsky M."/>
            <person name="Tulloss R.E."/>
            <person name="Uehling J."/>
            <person name="Grigoriev I.V."/>
            <person name="Vagvolgyi C."/>
            <person name="Papp T."/>
            <person name="Martin F.M."/>
            <person name="Miettinen O."/>
            <person name="Hibbett D.S."/>
            <person name="Nagy L.G."/>
        </authorList>
    </citation>
    <scope>NUCLEOTIDE SEQUENCE [LARGE SCALE GENOMIC DNA]</scope>
    <source>
        <strain evidence="2 3">CBS 166.37</strain>
    </source>
</reference>
<dbReference type="EMBL" id="ML213595">
    <property type="protein sequence ID" value="TFK41174.1"/>
    <property type="molecule type" value="Genomic_DNA"/>
</dbReference>
<feature type="region of interest" description="Disordered" evidence="1">
    <location>
        <begin position="110"/>
        <end position="130"/>
    </location>
</feature>
<accession>A0A5C3M6U1</accession>
<gene>
    <name evidence="2" type="ORF">BDQ12DRAFT_710985</name>
</gene>
<dbReference type="AlphaFoldDB" id="A0A5C3M6U1"/>
<keyword evidence="3" id="KW-1185">Reference proteome</keyword>
<dbReference type="Proteomes" id="UP000308652">
    <property type="component" value="Unassembled WGS sequence"/>
</dbReference>
<proteinExistence type="predicted"/>
<name>A0A5C3M6U1_9AGAR</name>
<dbReference type="OrthoDB" id="3255427at2759"/>
<sequence>MQQYQQYGNYPYYGQPIYPHTPAGPSNGHGYIPFHQPHNAPHIPPGPPPASFDAAAYAPNPAGTSGMPRPKTHRRAVTTPARSNIPLKSALKKTNTVAVAPAAEDLTRTRTNSFNQPTGNTGLGRPRKYSNAAQSSDYHANDYAHPAASLALHMFVSFHGYSEMRLENITELALRELRAVIWPKWTDGVESDTVNNHTCNVRFRNSPWDMSGPKALEAAGFIKELWQLCARRGYSFQTTLDTASPAPRLVFQVVQPDAHSNFFMAYFSQSGRRFTLIDPPEHIDLTLAAELRAILPTNNHSDDSNNRIFELKKINSYGGTTDPAQFLMHVLRILSNLSYDLDASIPLSRKSALGMRSKLELLVFKGTNPTT</sequence>
<organism evidence="2 3">
    <name type="scientific">Crucibulum laeve</name>
    <dbReference type="NCBI Taxonomy" id="68775"/>
    <lineage>
        <taxon>Eukaryota</taxon>
        <taxon>Fungi</taxon>
        <taxon>Dikarya</taxon>
        <taxon>Basidiomycota</taxon>
        <taxon>Agaricomycotina</taxon>
        <taxon>Agaricomycetes</taxon>
        <taxon>Agaricomycetidae</taxon>
        <taxon>Agaricales</taxon>
        <taxon>Agaricineae</taxon>
        <taxon>Nidulariaceae</taxon>
        <taxon>Crucibulum</taxon>
    </lineage>
</organism>
<evidence type="ECO:0000313" key="3">
    <source>
        <dbReference type="Proteomes" id="UP000308652"/>
    </source>
</evidence>
<evidence type="ECO:0000256" key="1">
    <source>
        <dbReference type="SAM" id="MobiDB-lite"/>
    </source>
</evidence>
<protein>
    <submittedName>
        <fullName evidence="2">Uncharacterized protein</fullName>
    </submittedName>
</protein>
<feature type="compositionally biased region" description="Polar residues" evidence="1">
    <location>
        <begin position="110"/>
        <end position="120"/>
    </location>
</feature>
<evidence type="ECO:0000313" key="2">
    <source>
        <dbReference type="EMBL" id="TFK41174.1"/>
    </source>
</evidence>